<keyword evidence="1" id="KW-0472">Membrane</keyword>
<sequence length="226" mass="24479">MKAAVFYLFLVTAIGFILFLNTDSLNKFGYLPLSAPLATLSGAIFLISRRPAMFIREIQMIAWLLLLAVFMFGYINRDDLYRQGSRVVASLVPGQAIAVHVADGSGVLIYKTAGSHFETTVKINGRDLFMLVDTGASQIVLSYPDALQLGLSPEASDFVVPILTASGAGVAARTSLDVVALGPIIRRNVTALISPEGELSQSLLGMNYLSSLKSFQMRSDELRLQD</sequence>
<comment type="caution">
    <text evidence="2">The sequence shown here is derived from an EMBL/GenBank/DDBJ whole genome shotgun (WGS) entry which is preliminary data.</text>
</comment>
<protein>
    <submittedName>
        <fullName evidence="2">TIGR02281 family clan AA aspartic protease</fullName>
        <ecNumber evidence="2">3.4.23.-</ecNumber>
    </submittedName>
</protein>
<reference evidence="2 3" key="1">
    <citation type="submission" date="2019-06" db="EMBL/GenBank/DDBJ databases">
        <title>The draft genome of Rhizobium smilacinae PTYR-5.</title>
        <authorList>
            <person name="Liu L."/>
            <person name="Li L."/>
            <person name="Zhang X."/>
        </authorList>
    </citation>
    <scope>NUCLEOTIDE SEQUENCE [LARGE SCALE GENOMIC DNA]</scope>
    <source>
        <strain evidence="2 3">PTYR-5</strain>
    </source>
</reference>
<feature type="transmembrane region" description="Helical" evidence="1">
    <location>
        <begin position="28"/>
        <end position="48"/>
    </location>
</feature>
<dbReference type="EMBL" id="VDMN01000015">
    <property type="protein sequence ID" value="TNM59532.1"/>
    <property type="molecule type" value="Genomic_DNA"/>
</dbReference>
<dbReference type="GO" id="GO:0006508">
    <property type="term" value="P:proteolysis"/>
    <property type="evidence" value="ECO:0007669"/>
    <property type="project" value="UniProtKB-KW"/>
</dbReference>
<dbReference type="EC" id="3.4.23.-" evidence="2"/>
<dbReference type="Pfam" id="PF13975">
    <property type="entry name" value="gag-asp_proteas"/>
    <property type="match status" value="1"/>
</dbReference>
<keyword evidence="2" id="KW-0645">Protease</keyword>
<dbReference type="RefSeq" id="WP_139679604.1">
    <property type="nucleotide sequence ID" value="NZ_VDMN01000015.1"/>
</dbReference>
<name>A0A5C4X815_9HYPH</name>
<dbReference type="AlphaFoldDB" id="A0A5C4X815"/>
<keyword evidence="1" id="KW-1133">Transmembrane helix</keyword>
<organism evidence="2 3">
    <name type="scientific">Aliirhizobium smilacinae</name>
    <dbReference type="NCBI Taxonomy" id="1395944"/>
    <lineage>
        <taxon>Bacteria</taxon>
        <taxon>Pseudomonadati</taxon>
        <taxon>Pseudomonadota</taxon>
        <taxon>Alphaproteobacteria</taxon>
        <taxon>Hyphomicrobiales</taxon>
        <taxon>Rhizobiaceae</taxon>
        <taxon>Aliirhizobium</taxon>
    </lineage>
</organism>
<dbReference type="Gene3D" id="2.40.70.10">
    <property type="entry name" value="Acid Proteases"/>
    <property type="match status" value="1"/>
</dbReference>
<dbReference type="SUPFAM" id="SSF50630">
    <property type="entry name" value="Acid proteases"/>
    <property type="match status" value="1"/>
</dbReference>
<accession>A0A5C4X815</accession>
<evidence type="ECO:0000313" key="2">
    <source>
        <dbReference type="EMBL" id="TNM59532.1"/>
    </source>
</evidence>
<proteinExistence type="predicted"/>
<feature type="transmembrane region" description="Helical" evidence="1">
    <location>
        <begin position="60"/>
        <end position="76"/>
    </location>
</feature>
<dbReference type="InterPro" id="IPR011969">
    <property type="entry name" value="Clan_AA_Asp_peptidase_C"/>
</dbReference>
<dbReference type="Proteomes" id="UP000311605">
    <property type="component" value="Unassembled WGS sequence"/>
</dbReference>
<dbReference type="CDD" id="cd05483">
    <property type="entry name" value="retropepsin_like_bacteria"/>
    <property type="match status" value="1"/>
</dbReference>
<dbReference type="InterPro" id="IPR021109">
    <property type="entry name" value="Peptidase_aspartic_dom_sf"/>
</dbReference>
<dbReference type="InterPro" id="IPR034122">
    <property type="entry name" value="Retropepsin-like_bacterial"/>
</dbReference>
<keyword evidence="1" id="KW-0812">Transmembrane</keyword>
<keyword evidence="3" id="KW-1185">Reference proteome</keyword>
<evidence type="ECO:0000256" key="1">
    <source>
        <dbReference type="SAM" id="Phobius"/>
    </source>
</evidence>
<keyword evidence="2" id="KW-0378">Hydrolase</keyword>
<evidence type="ECO:0000313" key="3">
    <source>
        <dbReference type="Proteomes" id="UP000311605"/>
    </source>
</evidence>
<dbReference type="NCBIfam" id="TIGR02281">
    <property type="entry name" value="clan_AA_DTGA"/>
    <property type="match status" value="1"/>
</dbReference>
<feature type="transmembrane region" description="Helical" evidence="1">
    <location>
        <begin position="5"/>
        <end position="22"/>
    </location>
</feature>
<dbReference type="GO" id="GO:0008233">
    <property type="term" value="F:peptidase activity"/>
    <property type="evidence" value="ECO:0007669"/>
    <property type="project" value="UniProtKB-KW"/>
</dbReference>
<gene>
    <name evidence="2" type="ORF">FHP24_28385</name>
</gene>
<dbReference type="OrthoDB" id="7595324at2"/>